<dbReference type="EMBL" id="JBHLXE010000090">
    <property type="protein sequence ID" value="MFC0180072.1"/>
    <property type="molecule type" value="Genomic_DNA"/>
</dbReference>
<sequence>MKKFLKVGLIAATIMSSSAFAADKLGVVNIAYVFQNMPERAEIAKQLEAEFKPRAEMLQKMEKELQDKLKKINTEGDKMKDADREKLANEIKALSEKFSTEAQTFQKDNQDREAVKRNEMLEKIQAEVKAISEKEGFTVVVDSTTVTYRTDASDITERVLEKFTKAK</sequence>
<gene>
    <name evidence="6" type="ORF">ACFFIT_08270</name>
</gene>
<dbReference type="Gene3D" id="3.30.910.20">
    <property type="entry name" value="Skp domain"/>
    <property type="match status" value="1"/>
</dbReference>
<comment type="caution">
    <text evidence="6">The sequence shown here is derived from an EMBL/GenBank/DDBJ whole genome shotgun (WGS) entry which is preliminary data.</text>
</comment>
<dbReference type="PANTHER" id="PTHR35089">
    <property type="entry name" value="CHAPERONE PROTEIN SKP"/>
    <property type="match status" value="1"/>
</dbReference>
<dbReference type="InterPro" id="IPR005632">
    <property type="entry name" value="Chaperone_Skp"/>
</dbReference>
<feature type="coiled-coil region" evidence="4">
    <location>
        <begin position="55"/>
        <end position="82"/>
    </location>
</feature>
<dbReference type="RefSeq" id="WP_385877187.1">
    <property type="nucleotide sequence ID" value="NZ_JBHLXE010000090.1"/>
</dbReference>
<evidence type="ECO:0000256" key="3">
    <source>
        <dbReference type="PIRNR" id="PIRNR002094"/>
    </source>
</evidence>
<evidence type="ECO:0000256" key="5">
    <source>
        <dbReference type="SAM" id="SignalP"/>
    </source>
</evidence>
<keyword evidence="7" id="KW-1185">Reference proteome</keyword>
<keyword evidence="2 5" id="KW-0732">Signal</keyword>
<dbReference type="PIRSF" id="PIRSF002094">
    <property type="entry name" value="OMP26_Skp"/>
    <property type="match status" value="1"/>
</dbReference>
<evidence type="ECO:0000313" key="6">
    <source>
        <dbReference type="EMBL" id="MFC0180072.1"/>
    </source>
</evidence>
<dbReference type="PANTHER" id="PTHR35089:SF1">
    <property type="entry name" value="CHAPERONE PROTEIN SKP"/>
    <property type="match status" value="1"/>
</dbReference>
<dbReference type="SMART" id="SM00935">
    <property type="entry name" value="OmpH"/>
    <property type="match status" value="1"/>
</dbReference>
<protein>
    <recommendedName>
        <fullName evidence="1">Chaperone protein Skp</fullName>
    </recommendedName>
</protein>
<name>A0ABV6CBS1_9GAMM</name>
<evidence type="ECO:0000256" key="4">
    <source>
        <dbReference type="SAM" id="Coils"/>
    </source>
</evidence>
<accession>A0ABV6CBS1</accession>
<comment type="similarity">
    <text evidence="3">Belongs to the skp family.</text>
</comment>
<feature type="chain" id="PRO_5047184233" description="Chaperone protein Skp" evidence="5">
    <location>
        <begin position="22"/>
        <end position="167"/>
    </location>
</feature>
<reference evidence="6 7" key="1">
    <citation type="submission" date="2024-09" db="EMBL/GenBank/DDBJ databases">
        <authorList>
            <person name="Sun Q."/>
            <person name="Mori K."/>
        </authorList>
    </citation>
    <scope>NUCLEOTIDE SEQUENCE [LARGE SCALE GENOMIC DNA]</scope>
    <source>
        <strain evidence="6 7">CCM 8545</strain>
    </source>
</reference>
<feature type="signal peptide" evidence="5">
    <location>
        <begin position="1"/>
        <end position="21"/>
    </location>
</feature>
<evidence type="ECO:0000256" key="1">
    <source>
        <dbReference type="ARBA" id="ARBA00018026"/>
    </source>
</evidence>
<keyword evidence="4" id="KW-0175">Coiled coil</keyword>
<dbReference type="SUPFAM" id="SSF111384">
    <property type="entry name" value="OmpH-like"/>
    <property type="match status" value="1"/>
</dbReference>
<evidence type="ECO:0000256" key="2">
    <source>
        <dbReference type="ARBA" id="ARBA00022729"/>
    </source>
</evidence>
<organism evidence="6 7">
    <name type="scientific">Thorsellia kenyensis</name>
    <dbReference type="NCBI Taxonomy" id="1549888"/>
    <lineage>
        <taxon>Bacteria</taxon>
        <taxon>Pseudomonadati</taxon>
        <taxon>Pseudomonadota</taxon>
        <taxon>Gammaproteobacteria</taxon>
        <taxon>Enterobacterales</taxon>
        <taxon>Thorselliaceae</taxon>
        <taxon>Thorsellia</taxon>
    </lineage>
</organism>
<dbReference type="Proteomes" id="UP001589758">
    <property type="component" value="Unassembled WGS sequence"/>
</dbReference>
<proteinExistence type="inferred from homology"/>
<dbReference type="Pfam" id="PF03938">
    <property type="entry name" value="OmpH"/>
    <property type="match status" value="1"/>
</dbReference>
<evidence type="ECO:0000313" key="7">
    <source>
        <dbReference type="Proteomes" id="UP001589758"/>
    </source>
</evidence>
<dbReference type="InterPro" id="IPR024930">
    <property type="entry name" value="Skp_dom_sf"/>
</dbReference>